<name>A0A0K6INL4_9PROT</name>
<feature type="domain" description="PPM-type phosphatase" evidence="1">
    <location>
        <begin position="4"/>
        <end position="244"/>
    </location>
</feature>
<dbReference type="SMART" id="SM00332">
    <property type="entry name" value="PP2Cc"/>
    <property type="match status" value="1"/>
</dbReference>
<dbReference type="Proteomes" id="UP000182108">
    <property type="component" value="Unassembled WGS sequence"/>
</dbReference>
<dbReference type="InterPro" id="IPR001932">
    <property type="entry name" value="PPM-type_phosphatase-like_dom"/>
</dbReference>
<evidence type="ECO:0000313" key="2">
    <source>
        <dbReference type="EMBL" id="CUB04679.1"/>
    </source>
</evidence>
<keyword evidence="3" id="KW-1185">Reference proteome</keyword>
<dbReference type="EMBL" id="CYHH01000001">
    <property type="protein sequence ID" value="CUB04679.1"/>
    <property type="molecule type" value="Genomic_DNA"/>
</dbReference>
<gene>
    <name evidence="2" type="ORF">Ga0061068_10128</name>
</gene>
<reference evidence="3" key="1">
    <citation type="submission" date="2015-08" db="EMBL/GenBank/DDBJ databases">
        <authorList>
            <person name="Babu N.S."/>
            <person name="Beckwith C.J."/>
            <person name="Beseler K.G."/>
            <person name="Brison A."/>
            <person name="Carone J.V."/>
            <person name="Caskin T.P."/>
            <person name="Diamond M."/>
            <person name="Durham M.E."/>
            <person name="Foxe J.M."/>
            <person name="Go M."/>
            <person name="Henderson B.A."/>
            <person name="Jones I.B."/>
            <person name="McGettigan J.A."/>
            <person name="Micheletti S.J."/>
            <person name="Nasrallah M.E."/>
            <person name="Ortiz D."/>
            <person name="Piller C.R."/>
            <person name="Privatt S.R."/>
            <person name="Schneider S.L."/>
            <person name="Sharp S."/>
            <person name="Smith T.C."/>
            <person name="Stanton J.D."/>
            <person name="Ullery H.E."/>
            <person name="Wilson R.J."/>
            <person name="Serrano M.G."/>
            <person name="Buck G."/>
            <person name="Lee V."/>
            <person name="Wang Y."/>
            <person name="Carvalho R."/>
            <person name="Voegtly L."/>
            <person name="Shi R."/>
            <person name="Duckworth R."/>
            <person name="Johnson A."/>
            <person name="Loviza R."/>
            <person name="Walstead R."/>
            <person name="Shah Z."/>
            <person name="Kiflezghi M."/>
            <person name="Wade K."/>
            <person name="Ball S.L."/>
            <person name="Bradley K.W."/>
            <person name="Asai D.J."/>
            <person name="Bowman C.A."/>
            <person name="Russell D.A."/>
            <person name="Pope W.H."/>
            <person name="Jacobs-Sera D."/>
            <person name="Hendrix R.W."/>
            <person name="Hatfull G.F."/>
        </authorList>
    </citation>
    <scope>NUCLEOTIDE SEQUENCE [LARGE SCALE GENOMIC DNA]</scope>
    <source>
        <strain evidence="3">JCM 19170</strain>
    </source>
</reference>
<dbReference type="SMART" id="SM00331">
    <property type="entry name" value="PP2C_SIG"/>
    <property type="match status" value="1"/>
</dbReference>
<dbReference type="PROSITE" id="PS51746">
    <property type="entry name" value="PPM_2"/>
    <property type="match status" value="1"/>
</dbReference>
<sequence length="305" mass="33523">MKFSIHQATSVGGRPVNEDRVGYAYSREALLMVLSDGMGGHAAGEVAAQITLQSLIQAFRLSAKPRVEDPLSFLSQAIINAHYAILEYARVNHIEGNPRATVVTCLVQEGGYAWWAHVGDSRLYHIRHGKVLTRTIDHSHAQLLIEQGVLSEAQLRTHDSRNRLYCSLGGETLPHVDFGRRAVLQAGDVIALCSDGLWGVLDDEEIAERLARGPLVRVVPELVEQAEMEAGPNSDNVSLIAMRWEEGEPSLAPDTVSTETMALDQVTTAFSLPQQPPGFSAEPLDNEEIERAIREINETIQKFKG</sequence>
<evidence type="ECO:0000259" key="1">
    <source>
        <dbReference type="PROSITE" id="PS51746"/>
    </source>
</evidence>
<organism evidence="2 3">
    <name type="scientific">Tepidiphilus thermophilus</name>
    <dbReference type="NCBI Taxonomy" id="876478"/>
    <lineage>
        <taxon>Bacteria</taxon>
        <taxon>Pseudomonadati</taxon>
        <taxon>Pseudomonadota</taxon>
        <taxon>Hydrogenophilia</taxon>
        <taxon>Hydrogenophilales</taxon>
        <taxon>Hydrogenophilaceae</taxon>
        <taxon>Tepidiphilus</taxon>
    </lineage>
</organism>
<dbReference type="SUPFAM" id="SSF81606">
    <property type="entry name" value="PP2C-like"/>
    <property type="match status" value="1"/>
</dbReference>
<evidence type="ECO:0000313" key="3">
    <source>
        <dbReference type="Proteomes" id="UP000182108"/>
    </source>
</evidence>
<dbReference type="AlphaFoldDB" id="A0A0K6INL4"/>
<dbReference type="Gene3D" id="3.60.40.10">
    <property type="entry name" value="PPM-type phosphatase domain"/>
    <property type="match status" value="1"/>
</dbReference>
<dbReference type="CDD" id="cd00143">
    <property type="entry name" value="PP2Cc"/>
    <property type="match status" value="1"/>
</dbReference>
<protein>
    <submittedName>
        <fullName evidence="2">Serine/threonine protein phosphatase PrpC</fullName>
    </submittedName>
</protein>
<proteinExistence type="predicted"/>
<accession>A0A0K6INL4</accession>
<dbReference type="InterPro" id="IPR036457">
    <property type="entry name" value="PPM-type-like_dom_sf"/>
</dbReference>
<dbReference type="OrthoDB" id="9801841at2"/>
<dbReference type="Pfam" id="PF13672">
    <property type="entry name" value="PP2C_2"/>
    <property type="match status" value="1"/>
</dbReference>
<dbReference type="RefSeq" id="WP_055422431.1">
    <property type="nucleotide sequence ID" value="NZ_CYHH01000001.1"/>
</dbReference>